<sequence length="299" mass="34617">MVHMTNTLFFGNGINRLSENHVTWSNLLDNIKGINKFESGQLPNTMVYERIYLEKHAPDRSEKKDELEIKNVIANELREQGSNDVLEELASLPFKHYLTTNYDYALEKALDISPVKLSSEEIYSLRRKRMYESQNNSKFLWNIHGEIDNPKSIMLGLDHYCGSVSKIDAYVKGNYSHKVNGADVSVKPMLEKLRDASFCHTSWVDLFFSSNVHIIGFSLDYSETDIWWVLNKRARFSSEATINNKIYFYTHTISDEKKGLLEAFGVEVITIDVIDDNFEGMYWSAIKKIKNNLNRDTEN</sequence>
<dbReference type="EMBL" id="KU870981">
    <property type="protein sequence ID" value="AOW71380.1"/>
    <property type="molecule type" value="Genomic_DNA"/>
</dbReference>
<reference evidence="1" key="1">
    <citation type="journal article" date="2017" name="Antimicrob. Agents Chemother.">
        <title>Enterobacter cloacae Complex Isolates Harboring blaNMC-A or blaIMI-Type Class A Carbapenemase Genes on Novel Chromosomal Integrative Elements and Plasmids.</title>
        <authorList>
            <person name="Boyd D.A."/>
            <person name="Mataseje L.F."/>
            <person name="Davidson R."/>
            <person name="Delport J.A."/>
            <person name="Fuller J."/>
            <person name="Hoang L."/>
            <person name="Lefebvre B."/>
            <person name="Levett P.N."/>
            <person name="Roscoe D.L."/>
            <person name="Willey B.M."/>
            <person name="Mulvey M.R."/>
        </authorList>
    </citation>
    <scope>NUCLEOTIDE SEQUENCE</scope>
    <source>
        <strain evidence="1">N15-0261</strain>
    </source>
</reference>
<dbReference type="Pfam" id="PF13289">
    <property type="entry name" value="SIR2_2"/>
    <property type="match status" value="1"/>
</dbReference>
<name>A0A1D8REQ2_ENTCL</name>
<protein>
    <submittedName>
        <fullName evidence="1">Uncharacterized protein</fullName>
    </submittedName>
</protein>
<organism evidence="1">
    <name type="scientific">Enterobacter cloacae</name>
    <dbReference type="NCBI Taxonomy" id="550"/>
    <lineage>
        <taxon>Bacteria</taxon>
        <taxon>Pseudomonadati</taxon>
        <taxon>Pseudomonadota</taxon>
        <taxon>Gammaproteobacteria</taxon>
        <taxon>Enterobacterales</taxon>
        <taxon>Enterobacteriaceae</taxon>
        <taxon>Enterobacter</taxon>
        <taxon>Enterobacter cloacae complex</taxon>
    </lineage>
</organism>
<evidence type="ECO:0000313" key="1">
    <source>
        <dbReference type="EMBL" id="AOW71380.1"/>
    </source>
</evidence>
<proteinExistence type="predicted"/>
<dbReference type="AlphaFoldDB" id="A0A1D8REQ2"/>
<accession>A0A1D8REQ2</accession>